<feature type="chain" id="PRO_5046282743" evidence="2">
    <location>
        <begin position="23"/>
        <end position="851"/>
    </location>
</feature>
<feature type="signal peptide" evidence="2">
    <location>
        <begin position="1"/>
        <end position="22"/>
    </location>
</feature>
<dbReference type="InterPro" id="IPR003737">
    <property type="entry name" value="GlcNAc_PI_deacetylase-related"/>
</dbReference>
<evidence type="ECO:0000256" key="2">
    <source>
        <dbReference type="SAM" id="SignalP"/>
    </source>
</evidence>
<dbReference type="EMBL" id="JBHUIM010000001">
    <property type="protein sequence ID" value="MFD2245842.1"/>
    <property type="molecule type" value="Genomic_DNA"/>
</dbReference>
<evidence type="ECO:0000256" key="1">
    <source>
        <dbReference type="SAM" id="MobiDB-lite"/>
    </source>
</evidence>
<comment type="caution">
    <text evidence="3">The sequence shown here is derived from an EMBL/GenBank/DDBJ whole genome shotgun (WGS) entry which is preliminary data.</text>
</comment>
<dbReference type="Gene3D" id="3.40.50.10320">
    <property type="entry name" value="LmbE-like"/>
    <property type="match status" value="1"/>
</dbReference>
<dbReference type="SUPFAM" id="SSF52317">
    <property type="entry name" value="Class I glutamine amidotransferase-like"/>
    <property type="match status" value="1"/>
</dbReference>
<name>A0ABW5CW76_9BACT</name>
<dbReference type="Proteomes" id="UP001597374">
    <property type="component" value="Unassembled WGS sequence"/>
</dbReference>
<protein>
    <submittedName>
        <fullName evidence="3">PIG-L family deacetylase</fullName>
        <ecNumber evidence="3">3.5.1.-</ecNumber>
    </submittedName>
</protein>
<reference evidence="4" key="1">
    <citation type="journal article" date="2019" name="Int. J. Syst. Evol. Microbiol.">
        <title>The Global Catalogue of Microorganisms (GCM) 10K type strain sequencing project: providing services to taxonomists for standard genome sequencing and annotation.</title>
        <authorList>
            <consortium name="The Broad Institute Genomics Platform"/>
            <consortium name="The Broad Institute Genome Sequencing Center for Infectious Disease"/>
            <person name="Wu L."/>
            <person name="Ma J."/>
        </authorList>
    </citation>
    <scope>NUCLEOTIDE SEQUENCE [LARGE SCALE GENOMIC DNA]</scope>
    <source>
        <strain evidence="4">CGMCC 4.1782</strain>
    </source>
</reference>
<keyword evidence="2" id="KW-0732">Signal</keyword>
<dbReference type="RefSeq" id="WP_250427489.1">
    <property type="nucleotide sequence ID" value="NZ_JALPRR010000001.1"/>
</dbReference>
<dbReference type="InterPro" id="IPR024078">
    <property type="entry name" value="LmbE-like_dom_sf"/>
</dbReference>
<evidence type="ECO:0000313" key="4">
    <source>
        <dbReference type="Proteomes" id="UP001597374"/>
    </source>
</evidence>
<keyword evidence="3" id="KW-0378">Hydrolase</keyword>
<gene>
    <name evidence="3" type="ORF">ACFSKP_06220</name>
</gene>
<evidence type="ECO:0000313" key="3">
    <source>
        <dbReference type="EMBL" id="MFD2245842.1"/>
    </source>
</evidence>
<sequence>MFIRRSVLLLFLTLCLATQSFAQAPAKPSAAKILQDLKKLNVLGSALYIAAHPDDENTRLIAYLSNEELYNTAYLSVTRGDGGQNLIGPEIREGLGIIRTQELLQARRTDGGKQFFTRANDFGFSKSPDETFTIWNKEQVLADMVWVIRKFRPDVLITRFSPKPSETHGHHTASAILAGEAFEAAADPKRFPEQLKYVEVWQPKRLLWNTGVWSFRSQKEFEDYGSQLLKIDVGGYNPLQGKSYPEIAAESRSMHKSQGFGASGARGSAIEYLEHTKGERAKAELFEGVNTSWSRVKGGEKVAKLLQKAIQSYNPENPSGTVPALVAVKKEMEKLPESYWKQVKLQELDEVIKHALGLYLEVAATDYAATPGEQVKLQVEAINRSSVPVTLQSITYGFASKDTTLRTQLQNNLDLSFTQSVQLPRSVPYSQPYWLRKPGTLGMFAVENQQEVGLPENTPAAPVRFSLMIAGQPFEYTVPVVYKRTDPVEGEVYRPFEVTPPVFVNLVEKVYMFADQEPKQVQVLVKSGKPQVAGTVKLALPQGWRSEPASIAFDLKAKGAEQMVRFMVYPPKEQQEAELKAIATVAGNTYDKGLNTISYAHIPAQTTFPDATAKVVKLDLKKKGEKVGYVMGAGDEVPTSLQQIGYQVTILKDTDMNEHTLKKFDAIILGVRAYNTVDRLRHHQATLMEYVKEGGNLIVQYNTNHALVLQNVAPYPLKLSRERVTVEDAAVRLLKPNHQVLNTPNKITGKDFEGWVQERGLYFPSEWSKEFEAILSSNDPGEPARDGGLLVAPYGKGNYIYTGYSWFRQLPAGVPGAYRLFANLISLGKGSAGASTGNNTTTTTTKAASAH</sequence>
<proteinExistence type="predicted"/>
<dbReference type="PANTHER" id="PTHR12993:SF11">
    <property type="entry name" value="N-ACETYLGLUCOSAMINYL-PHOSPHATIDYLINOSITOL DE-N-ACETYLASE"/>
    <property type="match status" value="1"/>
</dbReference>
<dbReference type="SUPFAM" id="SSF102588">
    <property type="entry name" value="LmbE-like"/>
    <property type="match status" value="1"/>
</dbReference>
<dbReference type="Pfam" id="PF02585">
    <property type="entry name" value="PIG-L"/>
    <property type="match status" value="1"/>
</dbReference>
<dbReference type="GO" id="GO:0016787">
    <property type="term" value="F:hydrolase activity"/>
    <property type="evidence" value="ECO:0007669"/>
    <property type="project" value="UniProtKB-KW"/>
</dbReference>
<organism evidence="3 4">
    <name type="scientific">Pontibacter ruber</name>
    <dbReference type="NCBI Taxonomy" id="1343895"/>
    <lineage>
        <taxon>Bacteria</taxon>
        <taxon>Pseudomonadati</taxon>
        <taxon>Bacteroidota</taxon>
        <taxon>Cytophagia</taxon>
        <taxon>Cytophagales</taxon>
        <taxon>Hymenobacteraceae</taxon>
        <taxon>Pontibacter</taxon>
    </lineage>
</organism>
<dbReference type="PANTHER" id="PTHR12993">
    <property type="entry name" value="N-ACETYLGLUCOSAMINYL-PHOSPHATIDYLINOSITOL DE-N-ACETYLASE-RELATED"/>
    <property type="match status" value="1"/>
</dbReference>
<dbReference type="EC" id="3.5.1.-" evidence="3"/>
<dbReference type="InterPro" id="IPR029062">
    <property type="entry name" value="Class_I_gatase-like"/>
</dbReference>
<feature type="region of interest" description="Disordered" evidence="1">
    <location>
        <begin position="832"/>
        <end position="851"/>
    </location>
</feature>
<accession>A0ABW5CW76</accession>
<keyword evidence="4" id="KW-1185">Reference proteome</keyword>